<feature type="compositionally biased region" description="Basic and acidic residues" evidence="1">
    <location>
        <begin position="196"/>
        <end position="207"/>
    </location>
</feature>
<proteinExistence type="predicted"/>
<feature type="compositionally biased region" description="Low complexity" evidence="1">
    <location>
        <begin position="215"/>
        <end position="236"/>
    </location>
</feature>
<feature type="compositionally biased region" description="Low complexity" evidence="1">
    <location>
        <begin position="347"/>
        <end position="362"/>
    </location>
</feature>
<reference evidence="3" key="1">
    <citation type="submission" date="2024-04" db="EMBL/GenBank/DDBJ databases">
        <authorList>
            <person name="Shaw F."/>
            <person name="Minotto A."/>
        </authorList>
    </citation>
    <scope>NUCLEOTIDE SEQUENCE [LARGE SCALE GENOMIC DNA]</scope>
</reference>
<feature type="compositionally biased region" description="Basic and acidic residues" evidence="1">
    <location>
        <begin position="100"/>
        <end position="111"/>
    </location>
</feature>
<evidence type="ECO:0000313" key="2">
    <source>
        <dbReference type="EMBL" id="CAL1709445.1"/>
    </source>
</evidence>
<feature type="region of interest" description="Disordered" evidence="1">
    <location>
        <begin position="1"/>
        <end position="287"/>
    </location>
</feature>
<name>A0ABP1DNR2_9APHY</name>
<keyword evidence="3" id="KW-1185">Reference proteome</keyword>
<evidence type="ECO:0000256" key="1">
    <source>
        <dbReference type="SAM" id="MobiDB-lite"/>
    </source>
</evidence>
<feature type="compositionally biased region" description="Low complexity" evidence="1">
    <location>
        <begin position="186"/>
        <end position="195"/>
    </location>
</feature>
<feature type="compositionally biased region" description="Polar residues" evidence="1">
    <location>
        <begin position="24"/>
        <end position="40"/>
    </location>
</feature>
<gene>
    <name evidence="2" type="ORF">GFSPODELE1_LOCUS7351</name>
</gene>
<protein>
    <submittedName>
        <fullName evidence="2">Uncharacterized protein</fullName>
    </submittedName>
</protein>
<organism evidence="2 3">
    <name type="scientific">Somion occarium</name>
    <dbReference type="NCBI Taxonomy" id="3059160"/>
    <lineage>
        <taxon>Eukaryota</taxon>
        <taxon>Fungi</taxon>
        <taxon>Dikarya</taxon>
        <taxon>Basidiomycota</taxon>
        <taxon>Agaricomycotina</taxon>
        <taxon>Agaricomycetes</taxon>
        <taxon>Polyporales</taxon>
        <taxon>Cerrenaceae</taxon>
        <taxon>Somion</taxon>
    </lineage>
</organism>
<dbReference type="EMBL" id="OZ037948">
    <property type="protein sequence ID" value="CAL1709445.1"/>
    <property type="molecule type" value="Genomic_DNA"/>
</dbReference>
<sequence length="528" mass="55910">MADVMVPSMSSQASGSGTSEASKSRTASLLLSSPSRSHTPGSIFPDMHGPHPRVSLGGRPDFTRRHTTYLASPTPRPIRSSPLAGPSLALGQDGTLTGSDDSHSDSDSDQARHKRPSRISSSPDVPSTLTFSACSSEDGPLDPKSASSPHLEQGELPPLPSIPSASRLSRRLSWGLTKLTELPTLSRSSSSSSKSSQKEKEKEKEDVPPPPVPDIPIWARPSSTSRSSPSLRSTASNRRSLISPPSATPVRRPTTSSGTSARAATVNRRSTYLGQPAEPSVSRDPELNWLTQAAPPKFSRHSLKAEGVVMPVSARDVKFANRRSVIIAPPPVATSQTTDSRRKSRDGVLVPPSRSVSRASSMASLGSVASEMSGTIMPSPSFRVGSFGGSSSSIDSAISSLLPATPTLSLSRSTSVNSTVVADEMGVLSRPCSVSFEKDVGRRKEDERRGVVLELRVNDVHVEVMGKSESRRTVVVTECKPTSESNVAGGKTCGAKKTQAVLDGTLQRGRGTIERAWKRVIRSVSVKA</sequence>
<evidence type="ECO:0000313" key="3">
    <source>
        <dbReference type="Proteomes" id="UP001497453"/>
    </source>
</evidence>
<accession>A0ABP1DNR2</accession>
<feature type="compositionally biased region" description="Polar residues" evidence="1">
    <location>
        <begin position="118"/>
        <end position="135"/>
    </location>
</feature>
<feature type="region of interest" description="Disordered" evidence="1">
    <location>
        <begin position="332"/>
        <end position="362"/>
    </location>
</feature>
<feature type="compositionally biased region" description="Low complexity" evidence="1">
    <location>
        <begin position="8"/>
        <end position="21"/>
    </location>
</feature>
<dbReference type="Proteomes" id="UP001497453">
    <property type="component" value="Chromosome 5"/>
</dbReference>
<feature type="compositionally biased region" description="Low complexity" evidence="1">
    <location>
        <begin position="251"/>
        <end position="265"/>
    </location>
</feature>